<reference evidence="2 3" key="1">
    <citation type="submission" date="2018-07" db="EMBL/GenBank/DDBJ databases">
        <authorList>
            <person name="Boyd E.M."/>
            <person name="Barkley D.B."/>
            <person name="Naeem H."/>
            <person name="Vanhorne R."/>
            <person name="Nayek S."/>
            <person name="Layton S.R."/>
            <person name="Hughes L.E."/>
            <person name="Garlena R.A."/>
            <person name="Russell D.A."/>
            <person name="Pope W.H."/>
            <person name="Jacobs-Sera D."/>
            <person name="Hatfull G.F."/>
        </authorList>
    </citation>
    <scope>NUCLEOTIDE SEQUENCE [LARGE SCALE GENOMIC DNA]</scope>
</reference>
<keyword evidence="2" id="KW-0808">Transferase</keyword>
<gene>
    <name evidence="2" type="primary">95</name>
    <name evidence="2" type="ORF">SEA_STARBOW_95</name>
</gene>
<sequence length="207" mass="24116">MIKIGMTGAQGTGKTSMAQAMINSPAFKDFVLVPSTARQIKDYGYPINREATELSQLLVPALRMVDEWETMNSPQNTLYKQGIISDRTLIDSLAYTYYQNEHVWENGALVENVTRRLTEMHMQSYHFVLYFPVYWEAEDDGVRDADESYRTRIDDYVIQALEMLNVPYLTVPDVSPEERVEWFISEIQELYAEAERQYLRRFGNDLL</sequence>
<dbReference type="InterPro" id="IPR038727">
    <property type="entry name" value="NadR/Ttd14_AAA_dom"/>
</dbReference>
<dbReference type="Proteomes" id="UP000259040">
    <property type="component" value="Segment"/>
</dbReference>
<dbReference type="SUPFAM" id="SSF52540">
    <property type="entry name" value="P-loop containing nucleoside triphosphate hydrolases"/>
    <property type="match status" value="1"/>
</dbReference>
<dbReference type="InterPro" id="IPR027417">
    <property type="entry name" value="P-loop_NTPase"/>
</dbReference>
<organism evidence="2 3">
    <name type="scientific">Streptomyces phage Starbow</name>
    <dbReference type="NCBI Taxonomy" id="2283266"/>
    <lineage>
        <taxon>Viruses</taxon>
        <taxon>Duplodnaviria</taxon>
        <taxon>Heunggongvirae</taxon>
        <taxon>Uroviricota</taxon>
        <taxon>Caudoviricetes</taxon>
        <taxon>Stanwilliamsviridae</taxon>
        <taxon>Boydwoodruffvirinae</taxon>
        <taxon>Karimacvirus</taxon>
        <taxon>Karimacvirus karimac</taxon>
        <taxon>Streptomyces virus Karimac</taxon>
    </lineage>
</organism>
<dbReference type="GO" id="GO:0016301">
    <property type="term" value="F:kinase activity"/>
    <property type="evidence" value="ECO:0007669"/>
    <property type="project" value="UniProtKB-KW"/>
</dbReference>
<name>A0A345M7Y2_9CAUD</name>
<dbReference type="Pfam" id="PF13521">
    <property type="entry name" value="AAA_28"/>
    <property type="match status" value="1"/>
</dbReference>
<accession>A0A345M7Y2</accession>
<protein>
    <submittedName>
        <fullName evidence="2">Thymidylate kinase</fullName>
    </submittedName>
</protein>
<proteinExistence type="predicted"/>
<feature type="domain" description="NadR/Ttd14 AAA" evidence="1">
    <location>
        <begin position="3"/>
        <end position="179"/>
    </location>
</feature>
<evidence type="ECO:0000313" key="3">
    <source>
        <dbReference type="Proteomes" id="UP000259040"/>
    </source>
</evidence>
<dbReference type="EMBL" id="MH576964">
    <property type="protein sequence ID" value="AXH66603.1"/>
    <property type="molecule type" value="Genomic_DNA"/>
</dbReference>
<dbReference type="Gene3D" id="3.40.50.300">
    <property type="entry name" value="P-loop containing nucleotide triphosphate hydrolases"/>
    <property type="match status" value="1"/>
</dbReference>
<evidence type="ECO:0000313" key="2">
    <source>
        <dbReference type="EMBL" id="AXH66603.1"/>
    </source>
</evidence>
<evidence type="ECO:0000259" key="1">
    <source>
        <dbReference type="Pfam" id="PF13521"/>
    </source>
</evidence>
<keyword evidence="2" id="KW-0418">Kinase</keyword>